<dbReference type="GO" id="GO:0004497">
    <property type="term" value="F:monooxygenase activity"/>
    <property type="evidence" value="ECO:0007669"/>
    <property type="project" value="UniProtKB-KW"/>
</dbReference>
<keyword evidence="11 12" id="KW-0472">Membrane</keyword>
<evidence type="ECO:0000256" key="1">
    <source>
        <dbReference type="ARBA" id="ARBA00004429"/>
    </source>
</evidence>
<dbReference type="InterPro" id="IPR005804">
    <property type="entry name" value="FA_desaturase_dom"/>
</dbReference>
<keyword evidence="7 12" id="KW-1133">Transmembrane helix</keyword>
<name>A0A4R4DYS3_9BACT</name>
<evidence type="ECO:0000256" key="5">
    <source>
        <dbReference type="ARBA" id="ARBA00022692"/>
    </source>
</evidence>
<evidence type="ECO:0000256" key="10">
    <source>
        <dbReference type="ARBA" id="ARBA00023033"/>
    </source>
</evidence>
<dbReference type="Proteomes" id="UP000295164">
    <property type="component" value="Unassembled WGS sequence"/>
</dbReference>
<evidence type="ECO:0000256" key="9">
    <source>
        <dbReference type="ARBA" id="ARBA00023004"/>
    </source>
</evidence>
<dbReference type="EMBL" id="SKFH01000014">
    <property type="protein sequence ID" value="TCZ70987.1"/>
    <property type="molecule type" value="Genomic_DNA"/>
</dbReference>
<gene>
    <name evidence="14" type="ORF">E0486_10200</name>
</gene>
<evidence type="ECO:0000256" key="4">
    <source>
        <dbReference type="ARBA" id="ARBA00022519"/>
    </source>
</evidence>
<dbReference type="RefSeq" id="WP_131852070.1">
    <property type="nucleotide sequence ID" value="NZ_SKFH01000014.1"/>
</dbReference>
<protein>
    <submittedName>
        <fullName evidence="14">Alkane 1-monooxygenase</fullName>
    </submittedName>
</protein>
<dbReference type="GO" id="GO:0005886">
    <property type="term" value="C:plasma membrane"/>
    <property type="evidence" value="ECO:0007669"/>
    <property type="project" value="UniProtKB-SubCell"/>
</dbReference>
<dbReference type="PANTHER" id="PTHR38674">
    <property type="entry name" value="ALKANE 1-MONOOXYGENASE 1"/>
    <property type="match status" value="1"/>
</dbReference>
<proteinExistence type="inferred from homology"/>
<reference evidence="14 15" key="1">
    <citation type="submission" date="2019-03" db="EMBL/GenBank/DDBJ databases">
        <authorList>
            <person name="Kim M.K.M."/>
        </authorList>
    </citation>
    <scope>NUCLEOTIDE SEQUENCE [LARGE SCALE GENOMIC DNA]</scope>
    <source>
        <strain evidence="14 15">17J68-15</strain>
    </source>
</reference>
<evidence type="ECO:0000259" key="13">
    <source>
        <dbReference type="Pfam" id="PF00487"/>
    </source>
</evidence>
<comment type="subcellular location">
    <subcellularLocation>
        <location evidence="1">Cell inner membrane</location>
        <topology evidence="1">Multi-pass membrane protein</topology>
    </subcellularLocation>
</comment>
<evidence type="ECO:0000256" key="12">
    <source>
        <dbReference type="SAM" id="Phobius"/>
    </source>
</evidence>
<feature type="transmembrane region" description="Helical" evidence="12">
    <location>
        <begin position="70"/>
        <end position="88"/>
    </location>
</feature>
<evidence type="ECO:0000313" key="15">
    <source>
        <dbReference type="Proteomes" id="UP000295164"/>
    </source>
</evidence>
<dbReference type="GO" id="GO:0006629">
    <property type="term" value="P:lipid metabolic process"/>
    <property type="evidence" value="ECO:0007669"/>
    <property type="project" value="InterPro"/>
</dbReference>
<dbReference type="Pfam" id="PF00487">
    <property type="entry name" value="FA_desaturase"/>
    <property type="match status" value="1"/>
</dbReference>
<keyword evidence="9" id="KW-0408">Iron</keyword>
<keyword evidence="15" id="KW-1185">Reference proteome</keyword>
<evidence type="ECO:0000256" key="6">
    <source>
        <dbReference type="ARBA" id="ARBA00022723"/>
    </source>
</evidence>
<keyword evidence="10 14" id="KW-0503">Monooxygenase</keyword>
<evidence type="ECO:0000256" key="8">
    <source>
        <dbReference type="ARBA" id="ARBA00023002"/>
    </source>
</evidence>
<evidence type="ECO:0000256" key="3">
    <source>
        <dbReference type="ARBA" id="ARBA00022475"/>
    </source>
</evidence>
<feature type="domain" description="Fatty acid desaturase" evidence="13">
    <location>
        <begin position="105"/>
        <end position="325"/>
    </location>
</feature>
<comment type="similarity">
    <text evidence="2">Belongs to the fatty acid desaturase type 1 family. AlkB subfamily.</text>
</comment>
<dbReference type="GO" id="GO:0046872">
    <property type="term" value="F:metal ion binding"/>
    <property type="evidence" value="ECO:0007669"/>
    <property type="project" value="UniProtKB-KW"/>
</dbReference>
<evidence type="ECO:0000256" key="2">
    <source>
        <dbReference type="ARBA" id="ARBA00010823"/>
    </source>
</evidence>
<feature type="transmembrane region" description="Helical" evidence="12">
    <location>
        <begin position="12"/>
        <end position="43"/>
    </location>
</feature>
<keyword evidence="3" id="KW-1003">Cell membrane</keyword>
<dbReference type="AlphaFoldDB" id="A0A4R4DYS3"/>
<evidence type="ECO:0000256" key="11">
    <source>
        <dbReference type="ARBA" id="ARBA00023136"/>
    </source>
</evidence>
<dbReference type="PANTHER" id="PTHR38674:SF1">
    <property type="entry name" value="ALKANE 1-MONOOXYGENASE 1"/>
    <property type="match status" value="1"/>
</dbReference>
<sequence length="357" mass="39669">MSFRVFKYASPLLVYFGALLSFLGSGFVVWIPLLYAFLLIPLLELLLRPDSRNLSEAEAELARRNRLYDALLYAIVPLQWGALLLFLWQLRLPWSAADLAGKTAVMGLLCGTFGINVGHELGHRTRRGERLAAKSLLLTSLYMHFYIEHNRGHHKHVATPGDPSSAGYGESLYAFWLRSVTGSLRSAARIAGAAARKAGRPALSLHNELLQFGLIEAALLSAVALLFGAKALLVFLAAATMGFLLLETVNYIEHYGLQRRPAKDGGAGYERARPAHSWNSSHVIGRVMLFELSRHSDHHYLASRPYQLLRHHEEAPQMPTGYPGMMLLALLPPAWFAVMNPRVQKNSRPEEPAMVIA</sequence>
<comment type="caution">
    <text evidence="14">The sequence shown here is derived from an EMBL/GenBank/DDBJ whole genome shotgun (WGS) entry which is preliminary data.</text>
</comment>
<keyword evidence="4" id="KW-0997">Cell inner membrane</keyword>
<evidence type="ECO:0000256" key="7">
    <source>
        <dbReference type="ARBA" id="ARBA00022989"/>
    </source>
</evidence>
<dbReference type="InterPro" id="IPR033885">
    <property type="entry name" value="AlkB/XylM"/>
</dbReference>
<accession>A0A4R4DYS3</accession>
<dbReference type="CDD" id="cd03512">
    <property type="entry name" value="Alkane-hydroxylase"/>
    <property type="match status" value="1"/>
</dbReference>
<keyword evidence="6" id="KW-0479">Metal-binding</keyword>
<keyword evidence="5 12" id="KW-0812">Transmembrane</keyword>
<feature type="transmembrane region" description="Helical" evidence="12">
    <location>
        <begin position="320"/>
        <end position="338"/>
    </location>
</feature>
<keyword evidence="8" id="KW-0560">Oxidoreductase</keyword>
<organism evidence="14 15">
    <name type="scientific">Flaviaesturariibacter aridisoli</name>
    <dbReference type="NCBI Taxonomy" id="2545761"/>
    <lineage>
        <taxon>Bacteria</taxon>
        <taxon>Pseudomonadati</taxon>
        <taxon>Bacteroidota</taxon>
        <taxon>Chitinophagia</taxon>
        <taxon>Chitinophagales</taxon>
        <taxon>Chitinophagaceae</taxon>
        <taxon>Flaviaestuariibacter</taxon>
    </lineage>
</organism>
<evidence type="ECO:0000313" key="14">
    <source>
        <dbReference type="EMBL" id="TCZ70987.1"/>
    </source>
</evidence>
<dbReference type="OrthoDB" id="4759734at2"/>